<protein>
    <submittedName>
        <fullName evidence="4">Acetyltransferase</fullName>
    </submittedName>
</protein>
<organism evidence="4 5">
    <name type="scientific">Limnospira platensis NIES-46</name>
    <dbReference type="NCBI Taxonomy" id="1236695"/>
    <lineage>
        <taxon>Bacteria</taxon>
        <taxon>Bacillati</taxon>
        <taxon>Cyanobacteriota</taxon>
        <taxon>Cyanophyceae</taxon>
        <taxon>Oscillatoriophycideae</taxon>
        <taxon>Oscillatoriales</taxon>
        <taxon>Sirenicapillariaceae</taxon>
        <taxon>Limnospira</taxon>
    </lineage>
</organism>
<dbReference type="Proteomes" id="UP000326169">
    <property type="component" value="Unassembled WGS sequence"/>
</dbReference>
<keyword evidence="5" id="KW-1185">Reference proteome</keyword>
<dbReference type="RefSeq" id="WP_006617380.1">
    <property type="nucleotide sequence ID" value="NZ_BIMW01000159.1"/>
</dbReference>
<keyword evidence="1" id="KW-0808">Transferase</keyword>
<dbReference type="EMBL" id="BIMW01000159">
    <property type="protein sequence ID" value="GCE95979.1"/>
    <property type="molecule type" value="Genomic_DNA"/>
</dbReference>
<gene>
    <name evidence="4" type="ORF">NIES46_40460</name>
</gene>
<evidence type="ECO:0000256" key="2">
    <source>
        <dbReference type="ARBA" id="ARBA00023315"/>
    </source>
</evidence>
<evidence type="ECO:0000313" key="4">
    <source>
        <dbReference type="EMBL" id="GCE95979.1"/>
    </source>
</evidence>
<dbReference type="CDD" id="cd04301">
    <property type="entry name" value="NAT_SF"/>
    <property type="match status" value="1"/>
</dbReference>
<feature type="domain" description="N-acetyltransferase" evidence="3">
    <location>
        <begin position="12"/>
        <end position="159"/>
    </location>
</feature>
<dbReference type="PANTHER" id="PTHR43420">
    <property type="entry name" value="ACETYLTRANSFERASE"/>
    <property type="match status" value="1"/>
</dbReference>
<dbReference type="Pfam" id="PF13508">
    <property type="entry name" value="Acetyltransf_7"/>
    <property type="match status" value="1"/>
</dbReference>
<name>A0A5M3TEI5_LIMPL</name>
<reference evidence="4 5" key="1">
    <citation type="journal article" date="2019" name="J Genomics">
        <title>The Draft Genome of a Hydrogen-producing Cyanobacterium, Arthrospira platensis NIES-46.</title>
        <authorList>
            <person name="Suzuki S."/>
            <person name="Yamaguchi H."/>
            <person name="Kawachi M."/>
        </authorList>
    </citation>
    <scope>NUCLEOTIDE SEQUENCE [LARGE SCALE GENOMIC DNA]</scope>
    <source>
        <strain evidence="4 5">NIES-46</strain>
    </source>
</reference>
<dbReference type="GeneID" id="301684816"/>
<dbReference type="PROSITE" id="PS51186">
    <property type="entry name" value="GNAT"/>
    <property type="match status" value="1"/>
</dbReference>
<dbReference type="Gene3D" id="3.40.630.30">
    <property type="match status" value="1"/>
</dbReference>
<sequence length="175" mass="19819">MTTTPNLVTSQITIRPYRDRDWEEVCQVHDRAQPAEFAGSCDLKGMRPLSENPYIARIFPLCRKFVACDGKKVIGIMAIYQGYIILLYIDPDYQHQGIGCRLLRLAINLIGSPAWTIVMAGNQNAIRFYEKAGFVKVETFENTVSGYPCTFIRMKRAYGEGSAAQDSPRTRPYPL</sequence>
<comment type="caution">
    <text evidence="4">The sequence shown here is derived from an EMBL/GenBank/DDBJ whole genome shotgun (WGS) entry which is preliminary data.</text>
</comment>
<evidence type="ECO:0000256" key="1">
    <source>
        <dbReference type="ARBA" id="ARBA00022679"/>
    </source>
</evidence>
<dbReference type="InterPro" id="IPR000182">
    <property type="entry name" value="GNAT_dom"/>
</dbReference>
<accession>A0A5M3TEI5</accession>
<evidence type="ECO:0000259" key="3">
    <source>
        <dbReference type="PROSITE" id="PS51186"/>
    </source>
</evidence>
<keyword evidence="2" id="KW-0012">Acyltransferase</keyword>
<proteinExistence type="predicted"/>
<dbReference type="InterPro" id="IPR016181">
    <property type="entry name" value="Acyl_CoA_acyltransferase"/>
</dbReference>
<dbReference type="SUPFAM" id="SSF55729">
    <property type="entry name" value="Acyl-CoA N-acyltransferases (Nat)"/>
    <property type="match status" value="1"/>
</dbReference>
<evidence type="ECO:0000313" key="5">
    <source>
        <dbReference type="Proteomes" id="UP000326169"/>
    </source>
</evidence>
<dbReference type="InterPro" id="IPR050680">
    <property type="entry name" value="YpeA/RimI_acetyltransf"/>
</dbReference>